<dbReference type="InterPro" id="IPR004364">
    <property type="entry name" value="Aa-tRNA-synt_II"/>
</dbReference>
<dbReference type="InterPro" id="IPR045864">
    <property type="entry name" value="aa-tRNA-synth_II/BPL/LPL"/>
</dbReference>
<reference evidence="12" key="1">
    <citation type="submission" date="2022-05" db="EMBL/GenBank/DDBJ databases">
        <title>An RpoN-dependent PEP-CTERM gene is involved in floc formation of an Aquincola tertiaricarbonis strain.</title>
        <authorList>
            <person name="Qiu D."/>
            <person name="Xia M."/>
        </authorList>
    </citation>
    <scope>NUCLEOTIDE SEQUENCE</scope>
    <source>
        <strain evidence="12">RN12</strain>
    </source>
</reference>
<dbReference type="PROSITE" id="PS50862">
    <property type="entry name" value="AA_TRNA_LIGASE_II"/>
    <property type="match status" value="1"/>
</dbReference>
<feature type="binding site" evidence="8">
    <location>
        <position position="418"/>
    </location>
    <ligand>
        <name>Mg(2+)</name>
        <dbReference type="ChEBI" id="CHEBI:18420"/>
        <label>1</label>
    </ligand>
</feature>
<evidence type="ECO:0000256" key="5">
    <source>
        <dbReference type="ARBA" id="ARBA00022840"/>
    </source>
</evidence>
<comment type="subcellular location">
    <subcellularLocation>
        <location evidence="8">Cytoplasm</location>
    </subcellularLocation>
</comment>
<evidence type="ECO:0000256" key="1">
    <source>
        <dbReference type="ARBA" id="ARBA00008226"/>
    </source>
</evidence>
<dbReference type="InterPro" id="IPR012340">
    <property type="entry name" value="NA-bd_OB-fold"/>
</dbReference>
<evidence type="ECO:0000313" key="12">
    <source>
        <dbReference type="EMBL" id="URI09306.1"/>
    </source>
</evidence>
<comment type="subunit">
    <text evidence="8">Homodimer.</text>
</comment>
<dbReference type="Proteomes" id="UP001056201">
    <property type="component" value="Chromosome 2"/>
</dbReference>
<dbReference type="GO" id="GO:0004824">
    <property type="term" value="F:lysine-tRNA ligase activity"/>
    <property type="evidence" value="ECO:0007669"/>
    <property type="project" value="UniProtKB-EC"/>
</dbReference>
<keyword evidence="5 8" id="KW-0067">ATP-binding</keyword>
<feature type="domain" description="Aminoacyl-transfer RNA synthetases class-II family profile" evidence="11">
    <location>
        <begin position="181"/>
        <end position="495"/>
    </location>
</feature>
<dbReference type="Pfam" id="PF00152">
    <property type="entry name" value="tRNA-synt_2"/>
    <property type="match status" value="1"/>
</dbReference>
<comment type="cofactor">
    <cofactor evidence="8 9">
        <name>Mg(2+)</name>
        <dbReference type="ChEBI" id="CHEBI:18420"/>
    </cofactor>
    <text evidence="8 9">Binds 3 Mg(2+) ions per subunit.</text>
</comment>
<keyword evidence="13" id="KW-1185">Reference proteome</keyword>
<gene>
    <name evidence="8 12" type="primary">lysS</name>
    <name evidence="12" type="ORF">MW290_27455</name>
</gene>
<dbReference type="InterPro" id="IPR004365">
    <property type="entry name" value="NA-bd_OB_tRNA"/>
</dbReference>
<name>A0ABY4SE51_AQUTE</name>
<dbReference type="Pfam" id="PF01336">
    <property type="entry name" value="tRNA_anti-codon"/>
    <property type="match status" value="1"/>
</dbReference>
<keyword evidence="8" id="KW-0648">Protein biosynthesis</keyword>
<feature type="binding site" evidence="8">
    <location>
        <position position="411"/>
    </location>
    <ligand>
        <name>Mg(2+)</name>
        <dbReference type="ChEBI" id="CHEBI:18420"/>
        <label>1</label>
    </ligand>
</feature>
<evidence type="ECO:0000256" key="7">
    <source>
        <dbReference type="ARBA" id="ARBA00048573"/>
    </source>
</evidence>
<dbReference type="EC" id="6.1.1.6" evidence="8"/>
<evidence type="ECO:0000313" key="13">
    <source>
        <dbReference type="Proteomes" id="UP001056201"/>
    </source>
</evidence>
<dbReference type="InterPro" id="IPR002313">
    <property type="entry name" value="Lys-tRNA-ligase_II"/>
</dbReference>
<dbReference type="EMBL" id="CP097636">
    <property type="protein sequence ID" value="URI09306.1"/>
    <property type="molecule type" value="Genomic_DNA"/>
</dbReference>
<dbReference type="InterPro" id="IPR006195">
    <property type="entry name" value="aa-tRNA-synth_II"/>
</dbReference>
<keyword evidence="8" id="KW-0963">Cytoplasm</keyword>
<evidence type="ECO:0000259" key="11">
    <source>
        <dbReference type="PROSITE" id="PS50862"/>
    </source>
</evidence>
<protein>
    <recommendedName>
        <fullName evidence="8">Lysine--tRNA ligase</fullName>
        <ecNumber evidence="8">6.1.1.6</ecNumber>
    </recommendedName>
    <alternativeName>
        <fullName evidence="8">Lysyl-tRNA synthetase</fullName>
        <shortName evidence="8">LysRS</shortName>
    </alternativeName>
</protein>
<feature type="compositionally biased region" description="Basic and acidic residues" evidence="10">
    <location>
        <begin position="38"/>
        <end position="49"/>
    </location>
</feature>
<keyword evidence="6 8" id="KW-0030">Aminoacyl-tRNA synthetase</keyword>
<evidence type="ECO:0000256" key="9">
    <source>
        <dbReference type="RuleBase" id="RU000336"/>
    </source>
</evidence>
<dbReference type="InterPro" id="IPR044136">
    <property type="entry name" value="Lys-tRNA-ligase_II_N"/>
</dbReference>
<feature type="region of interest" description="Disordered" evidence="10">
    <location>
        <begin position="31"/>
        <end position="59"/>
    </location>
</feature>
<accession>A0ABY4SE51</accession>
<dbReference type="NCBIfam" id="TIGR00499">
    <property type="entry name" value="lysS_bact"/>
    <property type="match status" value="1"/>
</dbReference>
<evidence type="ECO:0000256" key="3">
    <source>
        <dbReference type="ARBA" id="ARBA00022723"/>
    </source>
</evidence>
<keyword evidence="4 8" id="KW-0547">Nucleotide-binding</keyword>
<dbReference type="InterPro" id="IPR018149">
    <property type="entry name" value="Lys-tRNA-synth_II_C"/>
</dbReference>
<evidence type="ECO:0000256" key="10">
    <source>
        <dbReference type="SAM" id="MobiDB-lite"/>
    </source>
</evidence>
<organism evidence="12 13">
    <name type="scientific">Aquincola tertiaricarbonis</name>
    <dbReference type="NCBI Taxonomy" id="391953"/>
    <lineage>
        <taxon>Bacteria</taxon>
        <taxon>Pseudomonadati</taxon>
        <taxon>Pseudomonadota</taxon>
        <taxon>Betaproteobacteria</taxon>
        <taxon>Burkholderiales</taxon>
        <taxon>Sphaerotilaceae</taxon>
        <taxon>Aquincola</taxon>
    </lineage>
</organism>
<evidence type="ECO:0000256" key="8">
    <source>
        <dbReference type="HAMAP-Rule" id="MF_00252"/>
    </source>
</evidence>
<feature type="binding site" evidence="8">
    <location>
        <position position="418"/>
    </location>
    <ligand>
        <name>Mg(2+)</name>
        <dbReference type="ChEBI" id="CHEBI:18420"/>
        <label>2</label>
    </ligand>
</feature>
<dbReference type="SUPFAM" id="SSF50249">
    <property type="entry name" value="Nucleic acid-binding proteins"/>
    <property type="match status" value="1"/>
</dbReference>
<dbReference type="Gene3D" id="3.30.930.10">
    <property type="entry name" value="Bira Bifunctional Protein, Domain 2"/>
    <property type="match status" value="1"/>
</dbReference>
<dbReference type="RefSeq" id="WP_250197536.1">
    <property type="nucleotide sequence ID" value="NZ_CP097636.1"/>
</dbReference>
<evidence type="ECO:0000256" key="4">
    <source>
        <dbReference type="ARBA" id="ARBA00022741"/>
    </source>
</evidence>
<dbReference type="NCBIfam" id="NF001756">
    <property type="entry name" value="PRK00484.1"/>
    <property type="match status" value="1"/>
</dbReference>
<dbReference type="CDD" id="cd00775">
    <property type="entry name" value="LysRS_core"/>
    <property type="match status" value="1"/>
</dbReference>
<dbReference type="CDD" id="cd04322">
    <property type="entry name" value="LysRS_N"/>
    <property type="match status" value="1"/>
</dbReference>
<dbReference type="PANTHER" id="PTHR42918">
    <property type="entry name" value="LYSYL-TRNA SYNTHETASE"/>
    <property type="match status" value="1"/>
</dbReference>
<dbReference type="PRINTS" id="PR00982">
    <property type="entry name" value="TRNASYNTHLYS"/>
</dbReference>
<keyword evidence="2 8" id="KW-0436">Ligase</keyword>
<evidence type="ECO:0000256" key="2">
    <source>
        <dbReference type="ARBA" id="ARBA00022598"/>
    </source>
</evidence>
<proteinExistence type="inferred from homology"/>
<dbReference type="PANTHER" id="PTHR42918:SF15">
    <property type="entry name" value="LYSINE--TRNA LIGASE, CHLOROPLASTIC_MITOCHONDRIAL"/>
    <property type="match status" value="1"/>
</dbReference>
<dbReference type="HAMAP" id="MF_00252">
    <property type="entry name" value="Lys_tRNA_synth_class2"/>
    <property type="match status" value="1"/>
</dbReference>
<sequence>MTDQATPTPAADDNKLIAERREKLAAIRREGVAFPNDFKPRERAAELQQRHSQTPNEELEPQAVAVSLAGRMMLKRVMGKASFCTLQDATGRIQLFVARDNVGDEVYAAFKHWDLGDILGAEGTLFRTKTGELSVKVTTLRLLTKSLRPLPDKFHGMADQEQKYRQRYVDLITDDEARARFAARSKTLSAIRQFMVEHRFMEVETPMLHPIPGGANARPFVTHHNALDQEMFLRIAPELYLKRLIVGGFERVFEINRSFRNEGISVRHNPEFTMMEFYAAYWNHHDLMDFTEEVLRHAARQATGSAAISYAGKPVHLDQPFARLTVRDSLVAHAGLSPEEAVDAEVLRARLKAAGEEAPAHWKLPELQFGLFEAVVEEKLWQPTFIIDYPVEVSPLARASDADPSITERFELFITGREYANGFSELNDAEDQAARFQAQAANKEAGDEEAMYYDADFIRALEYGMPPTGGCGIGIDRLVMLLTDSPSIRDVILFPALRREG</sequence>
<dbReference type="SUPFAM" id="SSF55681">
    <property type="entry name" value="Class II aaRS and biotin synthetases"/>
    <property type="match status" value="1"/>
</dbReference>
<comment type="similarity">
    <text evidence="1 8">Belongs to the class-II aminoacyl-tRNA synthetase family.</text>
</comment>
<evidence type="ECO:0000256" key="6">
    <source>
        <dbReference type="ARBA" id="ARBA00023146"/>
    </source>
</evidence>
<comment type="catalytic activity">
    <reaction evidence="7 8 9">
        <text>tRNA(Lys) + L-lysine + ATP = L-lysyl-tRNA(Lys) + AMP + diphosphate</text>
        <dbReference type="Rhea" id="RHEA:20792"/>
        <dbReference type="Rhea" id="RHEA-COMP:9696"/>
        <dbReference type="Rhea" id="RHEA-COMP:9697"/>
        <dbReference type="ChEBI" id="CHEBI:30616"/>
        <dbReference type="ChEBI" id="CHEBI:32551"/>
        <dbReference type="ChEBI" id="CHEBI:33019"/>
        <dbReference type="ChEBI" id="CHEBI:78442"/>
        <dbReference type="ChEBI" id="CHEBI:78529"/>
        <dbReference type="ChEBI" id="CHEBI:456215"/>
        <dbReference type="EC" id="6.1.1.6"/>
    </reaction>
</comment>
<keyword evidence="3 8" id="KW-0479">Metal-binding</keyword>
<keyword evidence="8 9" id="KW-0460">Magnesium</keyword>
<dbReference type="Gene3D" id="2.40.50.140">
    <property type="entry name" value="Nucleic acid-binding proteins"/>
    <property type="match status" value="1"/>
</dbReference>